<evidence type="ECO:0000313" key="8">
    <source>
        <dbReference type="Proteomes" id="UP000184076"/>
    </source>
</evidence>
<comment type="subcellular location">
    <subcellularLocation>
        <location evidence="1">Cell membrane</location>
        <topology evidence="1">Multi-pass membrane protein</topology>
    </subcellularLocation>
</comment>
<dbReference type="PANTHER" id="PTHR30482:SF10">
    <property type="entry name" value="HIGH-AFFINITY BRANCHED-CHAIN AMINO ACID TRANSPORT PROTEIN BRAE"/>
    <property type="match status" value="1"/>
</dbReference>
<keyword evidence="8" id="KW-1185">Reference proteome</keyword>
<feature type="transmembrane region" description="Helical" evidence="6">
    <location>
        <begin position="202"/>
        <end position="222"/>
    </location>
</feature>
<keyword evidence="2" id="KW-1003">Cell membrane</keyword>
<name>A0A1M4XWI7_9BACT</name>
<evidence type="ECO:0000256" key="3">
    <source>
        <dbReference type="ARBA" id="ARBA00022692"/>
    </source>
</evidence>
<dbReference type="PANTHER" id="PTHR30482">
    <property type="entry name" value="HIGH-AFFINITY BRANCHED-CHAIN AMINO ACID TRANSPORT SYSTEM PERMEASE"/>
    <property type="match status" value="1"/>
</dbReference>
<keyword evidence="4 6" id="KW-1133">Transmembrane helix</keyword>
<feature type="transmembrane region" description="Helical" evidence="6">
    <location>
        <begin position="234"/>
        <end position="261"/>
    </location>
</feature>
<protein>
    <submittedName>
        <fullName evidence="7">Amino acid/amide ABC transporter membrane protein 2, HAAT family (TC 3.A.1.4.-)</fullName>
    </submittedName>
</protein>
<feature type="transmembrane region" description="Helical" evidence="6">
    <location>
        <begin position="83"/>
        <end position="102"/>
    </location>
</feature>
<keyword evidence="3 6" id="KW-0812">Transmembrane</keyword>
<dbReference type="GO" id="GO:0005886">
    <property type="term" value="C:plasma membrane"/>
    <property type="evidence" value="ECO:0007669"/>
    <property type="project" value="UniProtKB-SubCell"/>
</dbReference>
<feature type="transmembrane region" description="Helical" evidence="6">
    <location>
        <begin position="109"/>
        <end position="126"/>
    </location>
</feature>
<dbReference type="InterPro" id="IPR001851">
    <property type="entry name" value="ABC_transp_permease"/>
</dbReference>
<feature type="transmembrane region" description="Helical" evidence="6">
    <location>
        <begin position="146"/>
        <end position="168"/>
    </location>
</feature>
<organism evidence="7 8">
    <name type="scientific">Desulfacinum infernum DSM 9756</name>
    <dbReference type="NCBI Taxonomy" id="1121391"/>
    <lineage>
        <taxon>Bacteria</taxon>
        <taxon>Pseudomonadati</taxon>
        <taxon>Thermodesulfobacteriota</taxon>
        <taxon>Syntrophobacteria</taxon>
        <taxon>Syntrophobacterales</taxon>
        <taxon>Syntrophobacteraceae</taxon>
        <taxon>Desulfacinum</taxon>
    </lineage>
</organism>
<proteinExistence type="predicted"/>
<dbReference type="Pfam" id="PF02653">
    <property type="entry name" value="BPD_transp_2"/>
    <property type="match status" value="1"/>
</dbReference>
<dbReference type="CDD" id="cd06581">
    <property type="entry name" value="TM_PBP1_LivM_like"/>
    <property type="match status" value="1"/>
</dbReference>
<feature type="transmembrane region" description="Helical" evidence="6">
    <location>
        <begin position="60"/>
        <end position="77"/>
    </location>
</feature>
<sequence length="309" mass="33448">MPRSLVWLLSLGLFGVLAVLPLVAGDYWLHTAILCLFYVMMAASWNLLAGYTGQVSFSHAAFAGIGAYVSGMCAIYFHLPPLLGALVGMAVAAVLGLLLGVLCIRMGGIYLSLTTLAFSEMLRIVIDNEYEITRGTMGLSVPFVLPFYSKAWAFYLMGAVTLGLLYVIHRIIRSDLGTAFRAVQNDETAAASLGIHVVKIRVAAFVISSTMAGLAGALYGHYHQLITPEILSLNLMFLVLAMTIIGGLGTFAGPVVGAVFLEVLSEYIRIYGEFHVLIFGLVALFISRFAPEGLVGLWRKRFPTLDAQR</sequence>
<dbReference type="EMBL" id="FQVB01000009">
    <property type="protein sequence ID" value="SHE97937.1"/>
    <property type="molecule type" value="Genomic_DNA"/>
</dbReference>
<dbReference type="STRING" id="1121391.SAMN02745206_01138"/>
<evidence type="ECO:0000256" key="5">
    <source>
        <dbReference type="ARBA" id="ARBA00023136"/>
    </source>
</evidence>
<dbReference type="InterPro" id="IPR043428">
    <property type="entry name" value="LivM-like"/>
</dbReference>
<dbReference type="RefSeq" id="WP_245795133.1">
    <property type="nucleotide sequence ID" value="NZ_FQVB01000009.1"/>
</dbReference>
<dbReference type="GO" id="GO:0015658">
    <property type="term" value="F:branched-chain amino acid transmembrane transporter activity"/>
    <property type="evidence" value="ECO:0007669"/>
    <property type="project" value="InterPro"/>
</dbReference>
<dbReference type="Proteomes" id="UP000184076">
    <property type="component" value="Unassembled WGS sequence"/>
</dbReference>
<gene>
    <name evidence="7" type="ORF">SAMN02745206_01138</name>
</gene>
<evidence type="ECO:0000256" key="4">
    <source>
        <dbReference type="ARBA" id="ARBA00022989"/>
    </source>
</evidence>
<feature type="transmembrane region" description="Helical" evidence="6">
    <location>
        <begin position="270"/>
        <end position="290"/>
    </location>
</feature>
<evidence type="ECO:0000256" key="6">
    <source>
        <dbReference type="SAM" id="Phobius"/>
    </source>
</evidence>
<evidence type="ECO:0000313" key="7">
    <source>
        <dbReference type="EMBL" id="SHE97937.1"/>
    </source>
</evidence>
<evidence type="ECO:0000256" key="1">
    <source>
        <dbReference type="ARBA" id="ARBA00004651"/>
    </source>
</evidence>
<reference evidence="8" key="1">
    <citation type="submission" date="2016-11" db="EMBL/GenBank/DDBJ databases">
        <authorList>
            <person name="Varghese N."/>
            <person name="Submissions S."/>
        </authorList>
    </citation>
    <scope>NUCLEOTIDE SEQUENCE [LARGE SCALE GENOMIC DNA]</scope>
    <source>
        <strain evidence="8">DSM 9756</strain>
    </source>
</reference>
<evidence type="ECO:0000256" key="2">
    <source>
        <dbReference type="ARBA" id="ARBA00022475"/>
    </source>
</evidence>
<accession>A0A1M4XWI7</accession>
<keyword evidence="5 6" id="KW-0472">Membrane</keyword>
<feature type="transmembrane region" description="Helical" evidence="6">
    <location>
        <begin position="28"/>
        <end position="48"/>
    </location>
</feature>
<dbReference type="AlphaFoldDB" id="A0A1M4XWI7"/>